<dbReference type="InterPro" id="IPR016160">
    <property type="entry name" value="Ald_DH_CS_CYS"/>
</dbReference>
<proteinExistence type="inferred from homology"/>
<evidence type="ECO:0000313" key="7">
    <source>
        <dbReference type="Proteomes" id="UP000673691"/>
    </source>
</evidence>
<dbReference type="InterPro" id="IPR016162">
    <property type="entry name" value="Ald_DH_N"/>
</dbReference>
<protein>
    <submittedName>
        <fullName evidence="6">Aldehyde dehydrogenase family-domain-containing protein</fullName>
    </submittedName>
</protein>
<evidence type="ECO:0000256" key="3">
    <source>
        <dbReference type="SAM" id="MobiDB-lite"/>
    </source>
</evidence>
<dbReference type="OrthoDB" id="310895at2759"/>
<dbReference type="PROSITE" id="PS00070">
    <property type="entry name" value="ALDEHYDE_DEHYDR_CYS"/>
    <property type="match status" value="1"/>
</dbReference>
<evidence type="ECO:0000313" key="6">
    <source>
        <dbReference type="EMBL" id="KAG5462908.1"/>
    </source>
</evidence>
<dbReference type="SUPFAM" id="SSF53720">
    <property type="entry name" value="ALDH-like"/>
    <property type="match status" value="2"/>
</dbReference>
<dbReference type="Proteomes" id="UP000673691">
    <property type="component" value="Unassembled WGS sequence"/>
</dbReference>
<organism evidence="6 7">
    <name type="scientific">Olpidium bornovanus</name>
    <dbReference type="NCBI Taxonomy" id="278681"/>
    <lineage>
        <taxon>Eukaryota</taxon>
        <taxon>Fungi</taxon>
        <taxon>Fungi incertae sedis</taxon>
        <taxon>Olpidiomycota</taxon>
        <taxon>Olpidiomycotina</taxon>
        <taxon>Olpidiomycetes</taxon>
        <taxon>Olpidiales</taxon>
        <taxon>Olpidiaceae</taxon>
        <taxon>Olpidium</taxon>
    </lineage>
</organism>
<keyword evidence="4" id="KW-0472">Membrane</keyword>
<dbReference type="InterPro" id="IPR016161">
    <property type="entry name" value="Ald_DH/histidinol_DH"/>
</dbReference>
<comment type="caution">
    <text evidence="6">The sequence shown here is derived from an EMBL/GenBank/DDBJ whole genome shotgun (WGS) entry which is preliminary data.</text>
</comment>
<dbReference type="Gene3D" id="3.40.605.10">
    <property type="entry name" value="Aldehyde Dehydrogenase, Chain A, domain 1"/>
    <property type="match status" value="1"/>
</dbReference>
<keyword evidence="2" id="KW-0560">Oxidoreductase</keyword>
<feature type="domain" description="Aldehyde dehydrogenase" evidence="5">
    <location>
        <begin position="127"/>
        <end position="350"/>
    </location>
</feature>
<dbReference type="Pfam" id="PF00171">
    <property type="entry name" value="Aldedh"/>
    <property type="match status" value="1"/>
</dbReference>
<gene>
    <name evidence="6" type="ORF">BJ554DRAFT_2921</name>
</gene>
<accession>A0A8H8DLQ1</accession>
<evidence type="ECO:0000256" key="2">
    <source>
        <dbReference type="ARBA" id="ARBA00023002"/>
    </source>
</evidence>
<dbReference type="Gene3D" id="3.40.309.10">
    <property type="entry name" value="Aldehyde Dehydrogenase, Chain A, domain 2"/>
    <property type="match status" value="1"/>
</dbReference>
<dbReference type="AlphaFoldDB" id="A0A8H8DLQ1"/>
<keyword evidence="7" id="KW-1185">Reference proteome</keyword>
<feature type="region of interest" description="Disordered" evidence="3">
    <location>
        <begin position="488"/>
        <end position="510"/>
    </location>
</feature>
<keyword evidence="4" id="KW-0812">Transmembrane</keyword>
<dbReference type="PANTHER" id="PTHR11699">
    <property type="entry name" value="ALDEHYDE DEHYDROGENASE-RELATED"/>
    <property type="match status" value="1"/>
</dbReference>
<keyword evidence="4" id="KW-1133">Transmembrane helix</keyword>
<dbReference type="InterPro" id="IPR015590">
    <property type="entry name" value="Aldehyde_DH_dom"/>
</dbReference>
<reference evidence="6 7" key="1">
    <citation type="journal article" name="Sci. Rep.">
        <title>Genome-scale phylogenetic analyses confirm Olpidium as the closest living zoosporic fungus to the non-flagellated, terrestrial fungi.</title>
        <authorList>
            <person name="Chang Y."/>
            <person name="Rochon D."/>
            <person name="Sekimoto S."/>
            <person name="Wang Y."/>
            <person name="Chovatia M."/>
            <person name="Sandor L."/>
            <person name="Salamov A."/>
            <person name="Grigoriev I.V."/>
            <person name="Stajich J.E."/>
            <person name="Spatafora J.W."/>
        </authorList>
    </citation>
    <scope>NUCLEOTIDE SEQUENCE [LARGE SCALE GENOMIC DNA]</scope>
    <source>
        <strain evidence="6">S191</strain>
    </source>
</reference>
<dbReference type="EMBL" id="JAEFCI010001438">
    <property type="protein sequence ID" value="KAG5462908.1"/>
    <property type="molecule type" value="Genomic_DNA"/>
</dbReference>
<evidence type="ECO:0000259" key="5">
    <source>
        <dbReference type="Pfam" id="PF00171"/>
    </source>
</evidence>
<sequence length="510" mass="56191">MRKCRRYLFHNVFGPVISGLFAGNAVVVKVSEHVAWSAKYFKDILDTCLTANGHSKDLGESNRLLSVGFLISLRILTKPLPTTSSAICHRSPQVGRMNWAEKVRRCRQTQISRQSVTETKYLFHQDFAILRHDVEFDRVLHILMRGTFQNAGQNCIGLERLLRGAQRFCSIIAHETVYDKLTAALYERIKRLQVGAPLEDDNVDVGALTLGSEQMSVLVDSLRLVDTCPQPNSFQCASLRALIEDAVSSGARLLHGGGAYVNPRYPSGQYFSPTLLVDVTPKMKIANEECFAPVLILMKYGKKGNGEAQDDEEAVGIANRCEYRLGGSVFGRDVAAAQRLAERCKCGMMKWVGYQFPFFYFLGVCRRIITGEFDPPFNPSSISVFRSPSSIHSINDYATSYLCNLPFGGLGQSGYGRFNGAEGLRGNCFAIAVTADRFDAVGVRTSIPSPVRLPISDTRVAAAFLAGMIRTTFSRDLKGKVQGLREMAGWPAKPPANKEKAAEGGGSKEE</sequence>
<dbReference type="GO" id="GO:0016620">
    <property type="term" value="F:oxidoreductase activity, acting on the aldehyde or oxo group of donors, NAD or NADP as acceptor"/>
    <property type="evidence" value="ECO:0007669"/>
    <property type="project" value="InterPro"/>
</dbReference>
<comment type="similarity">
    <text evidence="1">Belongs to the aldehyde dehydrogenase family.</text>
</comment>
<feature type="transmembrane region" description="Helical" evidence="4">
    <location>
        <begin position="7"/>
        <end position="27"/>
    </location>
</feature>
<feature type="compositionally biased region" description="Basic and acidic residues" evidence="3">
    <location>
        <begin position="496"/>
        <end position="510"/>
    </location>
</feature>
<name>A0A8H8DLQ1_9FUNG</name>
<evidence type="ECO:0000256" key="1">
    <source>
        <dbReference type="ARBA" id="ARBA00009986"/>
    </source>
</evidence>
<dbReference type="InterPro" id="IPR016163">
    <property type="entry name" value="Ald_DH_C"/>
</dbReference>
<evidence type="ECO:0000256" key="4">
    <source>
        <dbReference type="SAM" id="Phobius"/>
    </source>
</evidence>